<evidence type="ECO:0000313" key="2">
    <source>
        <dbReference type="Proteomes" id="UP000828390"/>
    </source>
</evidence>
<accession>A0A9D3YRH5</accession>
<dbReference type="AlphaFoldDB" id="A0A9D3YRH5"/>
<name>A0A9D3YRH5_DREPO</name>
<dbReference type="Proteomes" id="UP000828390">
    <property type="component" value="Unassembled WGS sequence"/>
</dbReference>
<keyword evidence="2" id="KW-1185">Reference proteome</keyword>
<proteinExistence type="predicted"/>
<sequence>MSAGDWKLGATEIIRFGFGNCLHDVVPCVTDSVQAYYGLIADVTGELNIIA</sequence>
<organism evidence="1 2">
    <name type="scientific">Dreissena polymorpha</name>
    <name type="common">Zebra mussel</name>
    <name type="synonym">Mytilus polymorpha</name>
    <dbReference type="NCBI Taxonomy" id="45954"/>
    <lineage>
        <taxon>Eukaryota</taxon>
        <taxon>Metazoa</taxon>
        <taxon>Spiralia</taxon>
        <taxon>Lophotrochozoa</taxon>
        <taxon>Mollusca</taxon>
        <taxon>Bivalvia</taxon>
        <taxon>Autobranchia</taxon>
        <taxon>Heteroconchia</taxon>
        <taxon>Euheterodonta</taxon>
        <taxon>Imparidentia</taxon>
        <taxon>Neoheterodontei</taxon>
        <taxon>Myida</taxon>
        <taxon>Dreissenoidea</taxon>
        <taxon>Dreissenidae</taxon>
        <taxon>Dreissena</taxon>
    </lineage>
</organism>
<gene>
    <name evidence="1" type="ORF">DPMN_080759</name>
</gene>
<reference evidence="1" key="2">
    <citation type="submission" date="2020-11" db="EMBL/GenBank/DDBJ databases">
        <authorList>
            <person name="McCartney M.A."/>
            <person name="Auch B."/>
            <person name="Kono T."/>
            <person name="Mallez S."/>
            <person name="Becker A."/>
            <person name="Gohl D.M."/>
            <person name="Silverstein K.A.T."/>
            <person name="Koren S."/>
            <person name="Bechman K.B."/>
            <person name="Herman A."/>
            <person name="Abrahante J.E."/>
            <person name="Garbe J."/>
        </authorList>
    </citation>
    <scope>NUCLEOTIDE SEQUENCE</scope>
    <source>
        <strain evidence="1">Duluth1</strain>
        <tissue evidence="1">Whole animal</tissue>
    </source>
</reference>
<evidence type="ECO:0000313" key="1">
    <source>
        <dbReference type="EMBL" id="KAH3705682.1"/>
    </source>
</evidence>
<reference evidence="1" key="1">
    <citation type="journal article" date="2019" name="bioRxiv">
        <title>The Genome of the Zebra Mussel, Dreissena polymorpha: A Resource for Invasive Species Research.</title>
        <authorList>
            <person name="McCartney M.A."/>
            <person name="Auch B."/>
            <person name="Kono T."/>
            <person name="Mallez S."/>
            <person name="Zhang Y."/>
            <person name="Obille A."/>
            <person name="Becker A."/>
            <person name="Abrahante J.E."/>
            <person name="Garbe J."/>
            <person name="Badalamenti J.P."/>
            <person name="Herman A."/>
            <person name="Mangelson H."/>
            <person name="Liachko I."/>
            <person name="Sullivan S."/>
            <person name="Sone E.D."/>
            <person name="Koren S."/>
            <person name="Silverstein K.A.T."/>
            <person name="Beckman K.B."/>
            <person name="Gohl D.M."/>
        </authorList>
    </citation>
    <scope>NUCLEOTIDE SEQUENCE</scope>
    <source>
        <strain evidence="1">Duluth1</strain>
        <tissue evidence="1">Whole animal</tissue>
    </source>
</reference>
<comment type="caution">
    <text evidence="1">The sequence shown here is derived from an EMBL/GenBank/DDBJ whole genome shotgun (WGS) entry which is preliminary data.</text>
</comment>
<protein>
    <submittedName>
        <fullName evidence="1">Uncharacterized protein</fullName>
    </submittedName>
</protein>
<dbReference type="EMBL" id="JAIWYP010000015">
    <property type="protein sequence ID" value="KAH3705682.1"/>
    <property type="molecule type" value="Genomic_DNA"/>
</dbReference>